<dbReference type="InterPro" id="IPR056884">
    <property type="entry name" value="NPHP3-like_N"/>
</dbReference>
<dbReference type="InterPro" id="IPR007111">
    <property type="entry name" value="NACHT_NTPase"/>
</dbReference>
<dbReference type="InterPro" id="IPR027417">
    <property type="entry name" value="P-loop_NTPase"/>
</dbReference>
<keyword evidence="4" id="KW-1185">Reference proteome</keyword>
<dbReference type="SUPFAM" id="SSF52540">
    <property type="entry name" value="P-loop containing nucleoside triphosphate hydrolases"/>
    <property type="match status" value="1"/>
</dbReference>
<evidence type="ECO:0000313" key="4">
    <source>
        <dbReference type="Proteomes" id="UP000541558"/>
    </source>
</evidence>
<dbReference type="PANTHER" id="PTHR10039">
    <property type="entry name" value="AMELOGENIN"/>
    <property type="match status" value="1"/>
</dbReference>
<organism evidence="3 4">
    <name type="scientific">Ephemerocybe angulata</name>
    <dbReference type="NCBI Taxonomy" id="980116"/>
    <lineage>
        <taxon>Eukaryota</taxon>
        <taxon>Fungi</taxon>
        <taxon>Dikarya</taxon>
        <taxon>Basidiomycota</taxon>
        <taxon>Agaricomycotina</taxon>
        <taxon>Agaricomycetes</taxon>
        <taxon>Agaricomycetidae</taxon>
        <taxon>Agaricales</taxon>
        <taxon>Agaricineae</taxon>
        <taxon>Psathyrellaceae</taxon>
        <taxon>Ephemerocybe</taxon>
    </lineage>
</organism>
<dbReference type="AlphaFoldDB" id="A0A8H5C0E4"/>
<dbReference type="Gene3D" id="3.40.50.300">
    <property type="entry name" value="P-loop containing nucleotide triphosphate hydrolases"/>
    <property type="match status" value="1"/>
</dbReference>
<sequence length="815" mass="92624">MDLQRGSEPRMQSQTNESAHFFQGAHNFVIDTQYNIGQQTIVKHGDRGLLEMLNPIPDASHARNREVSPPNSSCLPGTREKVIKRVTGWADSSPLLNNSHVMWLYGYVGCGKSAIAQAVAETFARRKRLAASFFFFRGAGDRGTTSRFAATIASQVAAMIPSTAPYIEAALKAHAGLLSQPSSLAAQFQRLVYDPIEAIKWDNMGLNLVRKPFIIVIDGLDECSDKEQISHFIDHMLEFFKRNPRIPLRFFITSRVEEHIRTHLKDSHLVQFVNLLDHTTDSDIEKALHATFVLAAKHDRVVEAYGNWPTPEDLHQLVQHTGCSFIFMATISKFILHPSNDGFTPMDRLPLALSIDPGLDGLYAQTLAQAQHLPHFKEIIQSLVWVAEPLSIIELADLLSIETYEVVQVLIELHAILQVPGDDRTPVTFCHTSLRDFLIDLRRSRYFYASECHHERLARCCVGVLAKSSGGSNGETPAFRYAMSHWSYHLERTMCGFGEDNDENDPTHRKRLTRHTFQLFHQEFPLYFDLVVAAYILVDFKLLVTKPRRLSRPQSEESAQGALFELLQPRVPIGHSRMILATLTAGTSSREDLCRDLRDVWMQIDPQPRPLESFHRELAEIGIHHLLFANPSPTPFCTHQVCFRGSELTSRSHIIFAWLFFNWTRHLTHTLDHDQSMTWKSFSETQIPVRVFKKPNIKNLLLHRLVEFLSPALRDEFIGDIKLAVQAMERAFHPNAQAMVLGNDHTSLPVGDWEWEPLVERKRETHSGDFGSRRNKTSLFDVLAAFVKLAELLGSRILPYTDYMGDTMTLSGFLP</sequence>
<reference evidence="3 4" key="1">
    <citation type="journal article" date="2020" name="ISME J.">
        <title>Uncovering the hidden diversity of litter-decomposition mechanisms in mushroom-forming fungi.</title>
        <authorList>
            <person name="Floudas D."/>
            <person name="Bentzer J."/>
            <person name="Ahren D."/>
            <person name="Johansson T."/>
            <person name="Persson P."/>
            <person name="Tunlid A."/>
        </authorList>
    </citation>
    <scope>NUCLEOTIDE SEQUENCE [LARGE SCALE GENOMIC DNA]</scope>
    <source>
        <strain evidence="3 4">CBS 175.51</strain>
    </source>
</reference>
<gene>
    <name evidence="3" type="ORF">D9611_008946</name>
</gene>
<comment type="caution">
    <text evidence="3">The sequence shown here is derived from an EMBL/GenBank/DDBJ whole genome shotgun (WGS) entry which is preliminary data.</text>
</comment>
<proteinExistence type="predicted"/>
<evidence type="ECO:0000313" key="3">
    <source>
        <dbReference type="EMBL" id="KAF5331838.1"/>
    </source>
</evidence>
<evidence type="ECO:0000259" key="2">
    <source>
        <dbReference type="PROSITE" id="PS50837"/>
    </source>
</evidence>
<dbReference type="PANTHER" id="PTHR10039:SF17">
    <property type="entry name" value="FUNGAL STAND N-TERMINAL GOODBYE DOMAIN-CONTAINING PROTEIN-RELATED"/>
    <property type="match status" value="1"/>
</dbReference>
<dbReference type="Pfam" id="PF24883">
    <property type="entry name" value="NPHP3_N"/>
    <property type="match status" value="1"/>
</dbReference>
<dbReference type="OrthoDB" id="4760524at2759"/>
<keyword evidence="1" id="KW-0677">Repeat</keyword>
<feature type="domain" description="NACHT" evidence="2">
    <location>
        <begin position="100"/>
        <end position="255"/>
    </location>
</feature>
<accession>A0A8H5C0E4</accession>
<dbReference type="PROSITE" id="PS50837">
    <property type="entry name" value="NACHT"/>
    <property type="match status" value="1"/>
</dbReference>
<dbReference type="Proteomes" id="UP000541558">
    <property type="component" value="Unassembled WGS sequence"/>
</dbReference>
<evidence type="ECO:0000256" key="1">
    <source>
        <dbReference type="ARBA" id="ARBA00022737"/>
    </source>
</evidence>
<protein>
    <recommendedName>
        <fullName evidence="2">NACHT domain-containing protein</fullName>
    </recommendedName>
</protein>
<dbReference type="EMBL" id="JAACJK010000112">
    <property type="protein sequence ID" value="KAF5331838.1"/>
    <property type="molecule type" value="Genomic_DNA"/>
</dbReference>
<name>A0A8H5C0E4_9AGAR</name>